<dbReference type="STRING" id="1806994.A0A507CGD7"/>
<dbReference type="Gene3D" id="2.40.50.90">
    <property type="match status" value="1"/>
</dbReference>
<dbReference type="PROSITE" id="PS50830">
    <property type="entry name" value="TNASE_3"/>
    <property type="match status" value="1"/>
</dbReference>
<comment type="similarity">
    <text evidence="1">Belongs to the LCL3 family.</text>
</comment>
<keyword evidence="5" id="KW-0106">Calcium</keyword>
<feature type="domain" description="TNase-like" evidence="7">
    <location>
        <begin position="57"/>
        <end position="208"/>
    </location>
</feature>
<evidence type="ECO:0000313" key="9">
    <source>
        <dbReference type="Proteomes" id="UP000319731"/>
    </source>
</evidence>
<accession>A0A507CGD7</accession>
<keyword evidence="6" id="KW-0472">Membrane</keyword>
<keyword evidence="6" id="KW-1133">Transmembrane helix</keyword>
<evidence type="ECO:0000313" key="8">
    <source>
        <dbReference type="EMBL" id="TPX37086.1"/>
    </source>
</evidence>
<keyword evidence="2" id="KW-0540">Nuclease</keyword>
<evidence type="ECO:0000256" key="3">
    <source>
        <dbReference type="ARBA" id="ARBA00022759"/>
    </source>
</evidence>
<evidence type="ECO:0000256" key="6">
    <source>
        <dbReference type="SAM" id="Phobius"/>
    </source>
</evidence>
<evidence type="ECO:0000256" key="5">
    <source>
        <dbReference type="ARBA" id="ARBA00022837"/>
    </source>
</evidence>
<protein>
    <recommendedName>
        <fullName evidence="7">TNase-like domain-containing protein</fullName>
    </recommendedName>
</protein>
<dbReference type="GeneID" id="42002317"/>
<dbReference type="RefSeq" id="XP_031027156.1">
    <property type="nucleotide sequence ID" value="XM_031167020.1"/>
</dbReference>
<feature type="transmembrane region" description="Helical" evidence="6">
    <location>
        <begin position="15"/>
        <end position="37"/>
    </location>
</feature>
<comment type="caution">
    <text evidence="8">The sequence shown here is derived from an EMBL/GenBank/DDBJ whole genome shotgun (WGS) entry which is preliminary data.</text>
</comment>
<dbReference type="GO" id="GO:0004519">
    <property type="term" value="F:endonuclease activity"/>
    <property type="evidence" value="ECO:0007669"/>
    <property type="project" value="UniProtKB-KW"/>
</dbReference>
<evidence type="ECO:0000256" key="1">
    <source>
        <dbReference type="ARBA" id="ARBA00005435"/>
    </source>
</evidence>
<organism evidence="8 9">
    <name type="scientific">Synchytrium microbalum</name>
    <dbReference type="NCBI Taxonomy" id="1806994"/>
    <lineage>
        <taxon>Eukaryota</taxon>
        <taxon>Fungi</taxon>
        <taxon>Fungi incertae sedis</taxon>
        <taxon>Chytridiomycota</taxon>
        <taxon>Chytridiomycota incertae sedis</taxon>
        <taxon>Chytridiomycetes</taxon>
        <taxon>Synchytriales</taxon>
        <taxon>Synchytriaceae</taxon>
        <taxon>Synchytrium</taxon>
    </lineage>
</organism>
<dbReference type="GO" id="GO:0005739">
    <property type="term" value="C:mitochondrion"/>
    <property type="evidence" value="ECO:0007669"/>
    <property type="project" value="TreeGrafter"/>
</dbReference>
<dbReference type="SUPFAM" id="SSF50199">
    <property type="entry name" value="Staphylococcal nuclease"/>
    <property type="match status" value="1"/>
</dbReference>
<sequence>MDAISSLWHTLSVQAQAGVITAGTGTTITIIAVIVALKSRRIQTAEYITPYTLKRHKSLFGKVTAVNDGDGFRLFHLPGIWRWRTVPTKVKSDQTISIRLAGVDAPELPHFGNPGQPFAEEAIEFLRSQILHKRITIKPYRKDQYGRLVASAHVPYYVLWKKDVGLEMLRNGLAVVYNQAGAEYGGREVRYLEEEKRAKSKKIGIWSLPNFVSPSEYKAKNAAKQRT</sequence>
<dbReference type="SMART" id="SM00318">
    <property type="entry name" value="SNc"/>
    <property type="match status" value="1"/>
</dbReference>
<name>A0A507CGD7_9FUNG</name>
<proteinExistence type="inferred from homology"/>
<dbReference type="PANTHER" id="PTHR12302">
    <property type="entry name" value="EBNA2 BINDING PROTEIN P100"/>
    <property type="match status" value="1"/>
</dbReference>
<gene>
    <name evidence="8" type="ORF">SmJEL517_g01092</name>
</gene>
<keyword evidence="3" id="KW-0255">Endonuclease</keyword>
<dbReference type="OrthoDB" id="430293at2759"/>
<dbReference type="Pfam" id="PF00565">
    <property type="entry name" value="SNase"/>
    <property type="match status" value="1"/>
</dbReference>
<dbReference type="InterPro" id="IPR016071">
    <property type="entry name" value="Staphylococal_nuclease_OB-fold"/>
</dbReference>
<reference evidence="8 9" key="1">
    <citation type="journal article" date="2019" name="Sci. Rep.">
        <title>Comparative genomics of chytrid fungi reveal insights into the obligate biotrophic and pathogenic lifestyle of Synchytrium endobioticum.</title>
        <authorList>
            <person name="van de Vossenberg B.T.L.H."/>
            <person name="Warris S."/>
            <person name="Nguyen H.D.T."/>
            <person name="van Gent-Pelzer M.P.E."/>
            <person name="Joly D.L."/>
            <person name="van de Geest H.C."/>
            <person name="Bonants P.J.M."/>
            <person name="Smith D.S."/>
            <person name="Levesque C.A."/>
            <person name="van der Lee T.A.J."/>
        </authorList>
    </citation>
    <scope>NUCLEOTIDE SEQUENCE [LARGE SCALE GENOMIC DNA]</scope>
    <source>
        <strain evidence="8 9">JEL517</strain>
    </source>
</reference>
<evidence type="ECO:0000256" key="2">
    <source>
        <dbReference type="ARBA" id="ARBA00022722"/>
    </source>
</evidence>
<dbReference type="AlphaFoldDB" id="A0A507CGD7"/>
<keyword evidence="4" id="KW-0378">Hydrolase</keyword>
<keyword evidence="6" id="KW-0812">Transmembrane</keyword>
<dbReference type="GO" id="GO:0016787">
    <property type="term" value="F:hydrolase activity"/>
    <property type="evidence" value="ECO:0007669"/>
    <property type="project" value="UniProtKB-KW"/>
</dbReference>
<dbReference type="InterPro" id="IPR035437">
    <property type="entry name" value="SNase_OB-fold_sf"/>
</dbReference>
<evidence type="ECO:0000256" key="4">
    <source>
        <dbReference type="ARBA" id="ARBA00022801"/>
    </source>
</evidence>
<keyword evidence="9" id="KW-1185">Reference proteome</keyword>
<dbReference type="PANTHER" id="PTHR12302:SF3">
    <property type="entry name" value="SERINE_THREONINE-PROTEIN KINASE 31"/>
    <property type="match status" value="1"/>
</dbReference>
<evidence type="ECO:0000259" key="7">
    <source>
        <dbReference type="PROSITE" id="PS50830"/>
    </source>
</evidence>
<dbReference type="Proteomes" id="UP000319731">
    <property type="component" value="Unassembled WGS sequence"/>
</dbReference>
<dbReference type="EMBL" id="QEAO01000003">
    <property type="protein sequence ID" value="TPX37086.1"/>
    <property type="molecule type" value="Genomic_DNA"/>
</dbReference>